<accession>A0A3P8LDH3</accession>
<dbReference type="Proteomes" id="UP000272942">
    <property type="component" value="Unassembled WGS sequence"/>
</dbReference>
<gene>
    <name evidence="1" type="ORF">ECPE_LOCUS17987</name>
</gene>
<keyword evidence="2" id="KW-1185">Reference proteome</keyword>
<dbReference type="EMBL" id="UZAN01073470">
    <property type="protein sequence ID" value="VDP95379.1"/>
    <property type="molecule type" value="Genomic_DNA"/>
</dbReference>
<sequence length="70" mass="8098">MIAHERSALSWLANQLYDPRNWDPYSDESLQDTLYSGYLGELIVNVSQPVQVDSFVEAWHKNPGEPNLEY</sequence>
<proteinExistence type="predicted"/>
<protein>
    <submittedName>
        <fullName evidence="1">Uncharacterized protein</fullName>
    </submittedName>
</protein>
<name>A0A3P8LDH3_9TREM</name>
<evidence type="ECO:0000313" key="2">
    <source>
        <dbReference type="Proteomes" id="UP000272942"/>
    </source>
</evidence>
<reference evidence="1 2" key="1">
    <citation type="submission" date="2018-11" db="EMBL/GenBank/DDBJ databases">
        <authorList>
            <consortium name="Pathogen Informatics"/>
        </authorList>
    </citation>
    <scope>NUCLEOTIDE SEQUENCE [LARGE SCALE GENOMIC DNA]</scope>
    <source>
        <strain evidence="1 2">Egypt</strain>
    </source>
</reference>
<evidence type="ECO:0000313" key="1">
    <source>
        <dbReference type="EMBL" id="VDP95379.1"/>
    </source>
</evidence>
<organism evidence="1 2">
    <name type="scientific">Echinostoma caproni</name>
    <dbReference type="NCBI Taxonomy" id="27848"/>
    <lineage>
        <taxon>Eukaryota</taxon>
        <taxon>Metazoa</taxon>
        <taxon>Spiralia</taxon>
        <taxon>Lophotrochozoa</taxon>
        <taxon>Platyhelminthes</taxon>
        <taxon>Trematoda</taxon>
        <taxon>Digenea</taxon>
        <taxon>Plagiorchiida</taxon>
        <taxon>Echinostomata</taxon>
        <taxon>Echinostomatoidea</taxon>
        <taxon>Echinostomatidae</taxon>
        <taxon>Echinostoma</taxon>
    </lineage>
</organism>
<dbReference type="AlphaFoldDB" id="A0A3P8LDH3"/>